<keyword evidence="4" id="KW-1185">Reference proteome</keyword>
<feature type="transmembrane region" description="Helical" evidence="2">
    <location>
        <begin position="390"/>
        <end position="412"/>
    </location>
</feature>
<evidence type="ECO:0000256" key="2">
    <source>
        <dbReference type="SAM" id="Phobius"/>
    </source>
</evidence>
<dbReference type="Proteomes" id="UP000009102">
    <property type="component" value="Chromosome"/>
</dbReference>
<organism evidence="3 4">
    <name type="scientific">Halothiobacillus neapolitanus (strain ATCC 23641 / DSM 15147 / CIP 104769 / NCIMB 8539 / c2)</name>
    <name type="common">Thiobacillus neapolitanus</name>
    <dbReference type="NCBI Taxonomy" id="555778"/>
    <lineage>
        <taxon>Bacteria</taxon>
        <taxon>Pseudomonadati</taxon>
        <taxon>Pseudomonadota</taxon>
        <taxon>Gammaproteobacteria</taxon>
        <taxon>Chromatiales</taxon>
        <taxon>Halothiobacillaceae</taxon>
        <taxon>Halothiobacillus</taxon>
    </lineage>
</organism>
<name>D0L0X3_HALNC</name>
<dbReference type="RefSeq" id="WP_012824380.1">
    <property type="nucleotide sequence ID" value="NC_013422.1"/>
</dbReference>
<dbReference type="KEGG" id="hna:Hneap_1515"/>
<feature type="transmembrane region" description="Helical" evidence="2">
    <location>
        <begin position="49"/>
        <end position="68"/>
    </location>
</feature>
<accession>D0L0X3</accession>
<evidence type="ECO:0000313" key="4">
    <source>
        <dbReference type="Proteomes" id="UP000009102"/>
    </source>
</evidence>
<dbReference type="OrthoDB" id="241383at2"/>
<evidence type="ECO:0000313" key="3">
    <source>
        <dbReference type="EMBL" id="ACX96346.1"/>
    </source>
</evidence>
<protein>
    <submittedName>
        <fullName evidence="3">Uncharacterized protein</fullName>
    </submittedName>
</protein>
<feature type="compositionally biased region" description="Polar residues" evidence="1">
    <location>
        <begin position="1"/>
        <end position="16"/>
    </location>
</feature>
<gene>
    <name evidence="3" type="ordered locus">Hneap_1515</name>
</gene>
<dbReference type="STRING" id="555778.Hneap_1515"/>
<sequence length="448" mass="49604">MNSSELPHQSIKQAQPQPVELETDKQDSFTQADQAGTRRPTPFLTTRKLWAFALIAALAASTMAFHANHLNYDDLLVRIQAENGLGYLGEEVLQQPPLVQAQLLSYSKNQALTMQAWLALQKYPQQTPQILDWYGQNPEFQNILERFGPDVIPVIDYFITHTIQSLNALNAISQTATSIAQESKSMWNNLTGSEPTKTLPDDQPTKPPSELTPEQRGWAAIHDIRLEGNHFLGQFDIDNAGNAHWNTTDRITQDVGRFLTSGIADVERKQDLNEQITAADIGWAAVDALPVIAGLKLLKLGKVGAQAAKESKAATASTKTGKLAAKEGKTAKSATKTGLIERTGLLARGLAPSFLRKAAWLATAYIVITHPELLSSLFVQLGNLLGAPAWLSLLLGWTSVFYILLFPFIWLLEKMLRYAVIILGWLSPERRRVIQSVQTDRKQENADH</sequence>
<keyword evidence="2" id="KW-1133">Transmembrane helix</keyword>
<feature type="transmembrane region" description="Helical" evidence="2">
    <location>
        <begin position="358"/>
        <end position="378"/>
    </location>
</feature>
<reference evidence="3 4" key="1">
    <citation type="submission" date="2009-10" db="EMBL/GenBank/DDBJ databases">
        <title>Complete sequence of Halothiobacillus neapolitanus c2.</title>
        <authorList>
            <consortium name="US DOE Joint Genome Institute"/>
            <person name="Lucas S."/>
            <person name="Copeland A."/>
            <person name="Lapidus A."/>
            <person name="Glavina del Rio T."/>
            <person name="Tice H."/>
            <person name="Bruce D."/>
            <person name="Goodwin L."/>
            <person name="Pitluck S."/>
            <person name="Davenport K."/>
            <person name="Brettin T."/>
            <person name="Detter J.C."/>
            <person name="Han C."/>
            <person name="Tapia R."/>
            <person name="Larimer F."/>
            <person name="Land M."/>
            <person name="Hauser L."/>
            <person name="Kyrpides N."/>
            <person name="Mikhailova N."/>
            <person name="Kerfeld C."/>
            <person name="Cannon G."/>
            <person name="Heinhort S."/>
        </authorList>
    </citation>
    <scope>NUCLEOTIDE SEQUENCE [LARGE SCALE GENOMIC DNA]</scope>
    <source>
        <strain evidence="4">ATCC 23641 / c2</strain>
    </source>
</reference>
<feature type="region of interest" description="Disordered" evidence="1">
    <location>
        <begin position="188"/>
        <end position="214"/>
    </location>
</feature>
<dbReference type="EMBL" id="CP001801">
    <property type="protein sequence ID" value="ACX96346.1"/>
    <property type="molecule type" value="Genomic_DNA"/>
</dbReference>
<dbReference type="HOGENOM" id="CLU_760311_0_0_6"/>
<dbReference type="AlphaFoldDB" id="D0L0X3"/>
<dbReference type="eggNOG" id="ENOG502ZBSS">
    <property type="taxonomic scope" value="Bacteria"/>
</dbReference>
<keyword evidence="2" id="KW-0472">Membrane</keyword>
<evidence type="ECO:0000256" key="1">
    <source>
        <dbReference type="SAM" id="MobiDB-lite"/>
    </source>
</evidence>
<proteinExistence type="predicted"/>
<keyword evidence="2" id="KW-0812">Transmembrane</keyword>
<feature type="region of interest" description="Disordered" evidence="1">
    <location>
        <begin position="1"/>
        <end position="39"/>
    </location>
</feature>